<dbReference type="GO" id="GO:0036503">
    <property type="term" value="P:ERAD pathway"/>
    <property type="evidence" value="ECO:0007669"/>
    <property type="project" value="UniProtKB-ARBA"/>
</dbReference>
<keyword evidence="5 8" id="KW-1015">Disulfide bond</keyword>
<evidence type="ECO:0000256" key="4">
    <source>
        <dbReference type="ARBA" id="ARBA00022801"/>
    </source>
</evidence>
<feature type="active site" evidence="6">
    <location>
        <position position="556"/>
    </location>
</feature>
<comment type="similarity">
    <text evidence="3 9">Belongs to the glycosyl hydrolase 47 family.</text>
</comment>
<evidence type="ECO:0000256" key="7">
    <source>
        <dbReference type="PIRSR" id="PIRSR601382-2"/>
    </source>
</evidence>
<name>A0AAN9UXA7_9PEZI</name>
<comment type="caution">
    <text evidence="11">The sequence shown here is derived from an EMBL/GenBank/DDBJ whole genome shotgun (WGS) entry which is preliminary data.</text>
</comment>
<dbReference type="EC" id="3.2.1.-" evidence="9"/>
<dbReference type="EMBL" id="JAKJXP020000016">
    <property type="protein sequence ID" value="KAK7754912.1"/>
    <property type="molecule type" value="Genomic_DNA"/>
</dbReference>
<feature type="active site" description="Proton donor" evidence="6">
    <location>
        <position position="511"/>
    </location>
</feature>
<dbReference type="GO" id="GO:0005509">
    <property type="term" value="F:calcium ion binding"/>
    <property type="evidence" value="ECO:0007669"/>
    <property type="project" value="InterPro"/>
</dbReference>
<keyword evidence="7" id="KW-0479">Metal-binding</keyword>
<evidence type="ECO:0000313" key="12">
    <source>
        <dbReference type="Proteomes" id="UP001320420"/>
    </source>
</evidence>
<feature type="active site" evidence="6">
    <location>
        <position position="397"/>
    </location>
</feature>
<accession>A0AAN9UXA7</accession>
<keyword evidence="10" id="KW-1133">Transmembrane helix</keyword>
<keyword evidence="10" id="KW-0472">Membrane</keyword>
<keyword evidence="7" id="KW-0106">Calcium</keyword>
<dbReference type="GO" id="GO:0004571">
    <property type="term" value="F:mannosyl-oligosaccharide 1,2-alpha-mannosidase activity"/>
    <property type="evidence" value="ECO:0007669"/>
    <property type="project" value="InterPro"/>
</dbReference>
<feature type="disulfide bond" evidence="8">
    <location>
        <begin position="468"/>
        <end position="497"/>
    </location>
</feature>
<dbReference type="InterPro" id="IPR050749">
    <property type="entry name" value="Glycosyl_Hydrolase_47"/>
</dbReference>
<gene>
    <name evidence="11" type="ORF">SLS62_002996</name>
</gene>
<dbReference type="GO" id="GO:0016020">
    <property type="term" value="C:membrane"/>
    <property type="evidence" value="ECO:0007669"/>
    <property type="project" value="InterPro"/>
</dbReference>
<organism evidence="11 12">
    <name type="scientific">Diatrype stigma</name>
    <dbReference type="NCBI Taxonomy" id="117547"/>
    <lineage>
        <taxon>Eukaryota</taxon>
        <taxon>Fungi</taxon>
        <taxon>Dikarya</taxon>
        <taxon>Ascomycota</taxon>
        <taxon>Pezizomycotina</taxon>
        <taxon>Sordariomycetes</taxon>
        <taxon>Xylariomycetidae</taxon>
        <taxon>Xylariales</taxon>
        <taxon>Diatrypaceae</taxon>
        <taxon>Diatrype</taxon>
    </lineage>
</organism>
<keyword evidence="10" id="KW-0812">Transmembrane</keyword>
<evidence type="ECO:0000256" key="5">
    <source>
        <dbReference type="ARBA" id="ARBA00023157"/>
    </source>
</evidence>
<dbReference type="PRINTS" id="PR00747">
    <property type="entry name" value="GLYHDRLASE47"/>
</dbReference>
<dbReference type="InterPro" id="IPR012341">
    <property type="entry name" value="6hp_glycosidase-like_sf"/>
</dbReference>
<dbReference type="AlphaFoldDB" id="A0AAN9UXA7"/>
<evidence type="ECO:0000256" key="1">
    <source>
        <dbReference type="ARBA" id="ARBA00001913"/>
    </source>
</evidence>
<keyword evidence="9" id="KW-0326">Glycosidase</keyword>
<evidence type="ECO:0000256" key="2">
    <source>
        <dbReference type="ARBA" id="ARBA00004922"/>
    </source>
</evidence>
<evidence type="ECO:0000256" key="9">
    <source>
        <dbReference type="RuleBase" id="RU361193"/>
    </source>
</evidence>
<evidence type="ECO:0000256" key="6">
    <source>
        <dbReference type="PIRSR" id="PIRSR601382-1"/>
    </source>
</evidence>
<reference evidence="11 12" key="1">
    <citation type="submission" date="2024-02" db="EMBL/GenBank/DDBJ databases">
        <title>De novo assembly and annotation of 12 fungi associated with fruit tree decline syndrome in Ontario, Canada.</title>
        <authorList>
            <person name="Sulman M."/>
            <person name="Ellouze W."/>
            <person name="Ilyukhin E."/>
        </authorList>
    </citation>
    <scope>NUCLEOTIDE SEQUENCE [LARGE SCALE GENOMIC DNA]</scope>
    <source>
        <strain evidence="11 12">M11/M66-122</strain>
    </source>
</reference>
<dbReference type="PANTHER" id="PTHR11742">
    <property type="entry name" value="MANNOSYL-OLIGOSACCHARIDE ALPHA-1,2-MANNOSIDASE-RELATED"/>
    <property type="match status" value="1"/>
</dbReference>
<feature type="active site" description="Proton donor" evidence="6">
    <location>
        <position position="269"/>
    </location>
</feature>
<feature type="binding site" evidence="7">
    <location>
        <position position="643"/>
    </location>
    <ligand>
        <name>Ca(2+)</name>
        <dbReference type="ChEBI" id="CHEBI:29108"/>
    </ligand>
</feature>
<evidence type="ECO:0000256" key="8">
    <source>
        <dbReference type="PIRSR" id="PIRSR601382-3"/>
    </source>
</evidence>
<sequence length="655" mass="74198">MFGGWPSRYATPSLSCDLLQPYKYNILNGSSYSHIFHAPSRSDIHTLHRSYVPAWSIFNAPLVLRGRARAMLADDAEWQIHRSFAIIDDAMTALFRRRARLLAIVFTIVVFYLIVIFVPKRADTFFGFAYVYSSYDWSQHALKNPPSEPIKQLPTGAPSALSDIQYAFNTDTSPEGAVREQVLTERRLDVKQKFLKSWNSYKDKAWLYDELQPVSGKAKDLYGGWGATMVDSLDTLWIMGLRDEFYDAVATAMRINWANTDATSINVFETTIRYLGGLLAAYDLSKEPAILLKATELGDMLYMAFDTPNRMPEARKGDLEAGDHDPSASVASLGLEFTRLAQLTEDNKYYDAIDRVARLLEIWQNKTSLPGMWPTYFNMNLMQLDTDQSYTIGALADSLYEYLPKMYLILGGLEPLYEKLYRSAMDTVNSSLLFRPMTPDHVDVLFSGSAYATGDIFNLASEGQHLSCFAGGMFGQGGKLFGIPEHVIIGEKITKGCVWAYDAMETGIMPEVFNLMDCDTLAPCDWDQDRWEREGNSSLTKGFTDARDPRYLLRPEAIESVFLLYRITGDQEYQEMAWRMYQAIVKATETDLAFSSIDDVTVTGETVKSDSMESFWTSETLKYFYLVFSSPDIISLNEYVFNTEAHPLLRPKPLG</sequence>
<dbReference type="Proteomes" id="UP001320420">
    <property type="component" value="Unassembled WGS sequence"/>
</dbReference>
<comment type="pathway">
    <text evidence="2">Protein modification; protein glycosylation.</text>
</comment>
<evidence type="ECO:0000313" key="11">
    <source>
        <dbReference type="EMBL" id="KAK7754912.1"/>
    </source>
</evidence>
<dbReference type="InterPro" id="IPR036026">
    <property type="entry name" value="Seven-hairpin_glycosidases"/>
</dbReference>
<keyword evidence="12" id="KW-1185">Reference proteome</keyword>
<proteinExistence type="inferred from homology"/>
<dbReference type="FunFam" id="1.50.10.10:FF:000037">
    <property type="entry name" value="alpha-1,2-Mannosidase"/>
    <property type="match status" value="1"/>
</dbReference>
<dbReference type="GO" id="GO:0005783">
    <property type="term" value="C:endoplasmic reticulum"/>
    <property type="evidence" value="ECO:0007669"/>
    <property type="project" value="TreeGrafter"/>
</dbReference>
<feature type="transmembrane region" description="Helical" evidence="10">
    <location>
        <begin position="101"/>
        <end position="118"/>
    </location>
</feature>
<dbReference type="SUPFAM" id="SSF48225">
    <property type="entry name" value="Seven-hairpin glycosidases"/>
    <property type="match status" value="1"/>
</dbReference>
<comment type="cofactor">
    <cofactor evidence="1 7">
        <name>Ca(2+)</name>
        <dbReference type="ChEBI" id="CHEBI:29108"/>
    </cofactor>
</comment>
<protein>
    <recommendedName>
        <fullName evidence="9">alpha-1,2-Mannosidase</fullName>
        <ecNumber evidence="9">3.2.1.-</ecNumber>
    </recommendedName>
</protein>
<dbReference type="GO" id="GO:0005975">
    <property type="term" value="P:carbohydrate metabolic process"/>
    <property type="evidence" value="ECO:0007669"/>
    <property type="project" value="InterPro"/>
</dbReference>
<dbReference type="InterPro" id="IPR001382">
    <property type="entry name" value="Glyco_hydro_47"/>
</dbReference>
<evidence type="ECO:0000256" key="10">
    <source>
        <dbReference type="SAM" id="Phobius"/>
    </source>
</evidence>
<dbReference type="Gene3D" id="1.50.10.10">
    <property type="match status" value="1"/>
</dbReference>
<evidence type="ECO:0000256" key="3">
    <source>
        <dbReference type="ARBA" id="ARBA00007658"/>
    </source>
</evidence>
<dbReference type="Pfam" id="PF01532">
    <property type="entry name" value="Glyco_hydro_47"/>
    <property type="match status" value="1"/>
</dbReference>
<dbReference type="PANTHER" id="PTHR11742:SF89">
    <property type="entry name" value="ALPHA-1,2-MANNOSIDASE"/>
    <property type="match status" value="1"/>
</dbReference>
<keyword evidence="4 9" id="KW-0378">Hydrolase</keyword>